<evidence type="ECO:0000256" key="2">
    <source>
        <dbReference type="SAM" id="Phobius"/>
    </source>
</evidence>
<organism evidence="3 4">
    <name type="scientific">Apiospora saccharicola</name>
    <dbReference type="NCBI Taxonomy" id="335842"/>
    <lineage>
        <taxon>Eukaryota</taxon>
        <taxon>Fungi</taxon>
        <taxon>Dikarya</taxon>
        <taxon>Ascomycota</taxon>
        <taxon>Pezizomycotina</taxon>
        <taxon>Sordariomycetes</taxon>
        <taxon>Xylariomycetidae</taxon>
        <taxon>Amphisphaeriales</taxon>
        <taxon>Apiosporaceae</taxon>
        <taxon>Apiospora</taxon>
    </lineage>
</organism>
<protein>
    <submittedName>
        <fullName evidence="3">Uncharacterized protein</fullName>
    </submittedName>
</protein>
<reference evidence="3 4" key="1">
    <citation type="submission" date="2023-01" db="EMBL/GenBank/DDBJ databases">
        <title>Analysis of 21 Apiospora genomes using comparative genomics revels a genus with tremendous synthesis potential of carbohydrate active enzymes and secondary metabolites.</title>
        <authorList>
            <person name="Sorensen T."/>
        </authorList>
    </citation>
    <scope>NUCLEOTIDE SEQUENCE [LARGE SCALE GENOMIC DNA]</scope>
    <source>
        <strain evidence="3 4">CBS 83171</strain>
    </source>
</reference>
<evidence type="ECO:0000256" key="1">
    <source>
        <dbReference type="SAM" id="MobiDB-lite"/>
    </source>
</evidence>
<feature type="compositionally biased region" description="Polar residues" evidence="1">
    <location>
        <begin position="40"/>
        <end position="58"/>
    </location>
</feature>
<comment type="caution">
    <text evidence="3">The sequence shown here is derived from an EMBL/GenBank/DDBJ whole genome shotgun (WGS) entry which is preliminary data.</text>
</comment>
<name>A0ABR1UZY4_9PEZI</name>
<proteinExistence type="predicted"/>
<sequence length="86" mass="9459">MLSSEVVVALALGIPSFFVAVAALWIAYLTYTRHHPPAPSNRNTSWPSPYQSFLQNGGTWPGEEGPIVPEAAFPAEGRPVRRRRVN</sequence>
<evidence type="ECO:0000313" key="4">
    <source>
        <dbReference type="Proteomes" id="UP001446871"/>
    </source>
</evidence>
<dbReference type="EMBL" id="JAQQWM010000005">
    <property type="protein sequence ID" value="KAK8064237.1"/>
    <property type="molecule type" value="Genomic_DNA"/>
</dbReference>
<keyword evidence="2" id="KW-1133">Transmembrane helix</keyword>
<gene>
    <name evidence="3" type="ORF">PG996_008889</name>
</gene>
<keyword evidence="2" id="KW-0472">Membrane</keyword>
<evidence type="ECO:0000313" key="3">
    <source>
        <dbReference type="EMBL" id="KAK8064237.1"/>
    </source>
</evidence>
<accession>A0ABR1UZY4</accession>
<dbReference type="Proteomes" id="UP001446871">
    <property type="component" value="Unassembled WGS sequence"/>
</dbReference>
<keyword evidence="4" id="KW-1185">Reference proteome</keyword>
<keyword evidence="2" id="KW-0812">Transmembrane</keyword>
<feature type="region of interest" description="Disordered" evidence="1">
    <location>
        <begin position="37"/>
        <end position="86"/>
    </location>
</feature>
<feature type="transmembrane region" description="Helical" evidence="2">
    <location>
        <begin position="6"/>
        <end position="31"/>
    </location>
</feature>